<dbReference type="AlphaFoldDB" id="A0A495QMM6"/>
<comment type="caution">
    <text evidence="2">The sequence shown here is derived from an EMBL/GenBank/DDBJ whole genome shotgun (WGS) entry which is preliminary data.</text>
</comment>
<dbReference type="InterPro" id="IPR041025">
    <property type="entry name" value="HNH_repeat"/>
</dbReference>
<evidence type="ECO:0000313" key="2">
    <source>
        <dbReference type="EMBL" id="RKS74186.1"/>
    </source>
</evidence>
<proteinExistence type="predicted"/>
<dbReference type="RefSeq" id="WP_121304917.1">
    <property type="nucleotide sequence ID" value="NZ_RBWW01000005.1"/>
</dbReference>
<sequence>MSYSDEELLTHIRELAAELGEAPSVNQMSAAEGRPSGSTYRHRFDSWSDAVEQAGVEPTDQSGPYTKTELLEHIRALATELGRPPTLEDLNADDDRPSFKPYRRVFDTWNAALTAAGFDPNHAMSHTEPEGYSDAELLTHIQELAEELGRPPTQDEMHQADDRPSESTYKRRFESWTSAIEEAGFDSGRKTSSYSEAELLDLLRDLATELGETPSVQQLNAAEDYPSRAVYRNRFGSWSAALEAANLE</sequence>
<dbReference type="Pfam" id="PF18780">
    <property type="entry name" value="HNH_repeat"/>
    <property type="match status" value="4"/>
</dbReference>
<feature type="region of interest" description="Disordered" evidence="1">
    <location>
        <begin position="20"/>
        <end position="43"/>
    </location>
</feature>
<evidence type="ECO:0000256" key="1">
    <source>
        <dbReference type="SAM" id="MobiDB-lite"/>
    </source>
</evidence>
<gene>
    <name evidence="2" type="ORF">BDK61_4772</name>
</gene>
<feature type="region of interest" description="Disordered" evidence="1">
    <location>
        <begin position="149"/>
        <end position="168"/>
    </location>
</feature>
<evidence type="ECO:0000313" key="3">
    <source>
        <dbReference type="Proteomes" id="UP000268233"/>
    </source>
</evidence>
<accession>A0A495QMM6</accession>
<reference evidence="2 3" key="1">
    <citation type="submission" date="2018-10" db="EMBL/GenBank/DDBJ databases">
        <title>Genomic Encyclopedia of Archaeal and Bacterial Type Strains, Phase II (KMG-II): from individual species to whole genera.</title>
        <authorList>
            <person name="Goeker M."/>
        </authorList>
    </citation>
    <scope>NUCLEOTIDE SEQUENCE [LARGE SCALE GENOMIC DNA]</scope>
    <source>
        <strain evidence="2 3">DSM 11927</strain>
    </source>
</reference>
<dbReference type="EMBL" id="RBWW01000005">
    <property type="protein sequence ID" value="RKS74186.1"/>
    <property type="molecule type" value="Genomic_DNA"/>
</dbReference>
<keyword evidence="3" id="KW-1185">Reference proteome</keyword>
<name>A0A495QMM6_9EURY</name>
<dbReference type="Proteomes" id="UP000268233">
    <property type="component" value="Unassembled WGS sequence"/>
</dbReference>
<protein>
    <submittedName>
        <fullName evidence="2">Uncharacterized protein</fullName>
    </submittedName>
</protein>
<organism evidence="2 3">
    <name type="scientific">Haloarcula quadrata</name>
    <dbReference type="NCBI Taxonomy" id="182779"/>
    <lineage>
        <taxon>Archaea</taxon>
        <taxon>Methanobacteriati</taxon>
        <taxon>Methanobacteriota</taxon>
        <taxon>Stenosarchaea group</taxon>
        <taxon>Halobacteria</taxon>
        <taxon>Halobacteriales</taxon>
        <taxon>Haloarculaceae</taxon>
        <taxon>Haloarcula</taxon>
    </lineage>
</organism>